<evidence type="ECO:0000256" key="6">
    <source>
        <dbReference type="ARBA" id="ARBA00023163"/>
    </source>
</evidence>
<keyword evidence="6" id="KW-0804">Transcription</keyword>
<evidence type="ECO:0000256" key="4">
    <source>
        <dbReference type="ARBA" id="ARBA00023015"/>
    </source>
</evidence>
<proteinExistence type="inferred from homology"/>
<evidence type="ECO:0000256" key="3">
    <source>
        <dbReference type="ARBA" id="ARBA00022853"/>
    </source>
</evidence>
<evidence type="ECO:0000256" key="1">
    <source>
        <dbReference type="ARBA" id="ARBA00004123"/>
    </source>
</evidence>
<feature type="compositionally biased region" description="Polar residues" evidence="9">
    <location>
        <begin position="115"/>
        <end position="124"/>
    </location>
</feature>
<evidence type="ECO:0000256" key="9">
    <source>
        <dbReference type="SAM" id="MobiDB-lite"/>
    </source>
</evidence>
<feature type="coiled-coil region" evidence="8">
    <location>
        <begin position="48"/>
        <end position="75"/>
    </location>
</feature>
<dbReference type="PANTHER" id="PTHR13476">
    <property type="entry name" value="CHROMATIN MODIFICATION-RELATED PROTEIN MEAF6"/>
    <property type="match status" value="1"/>
</dbReference>
<evidence type="ECO:0000313" key="11">
    <source>
        <dbReference type="Proteomes" id="UP000256970"/>
    </source>
</evidence>
<dbReference type="EMBL" id="FNXT01001155">
    <property type="protein sequence ID" value="SZX72745.1"/>
    <property type="molecule type" value="Genomic_DNA"/>
</dbReference>
<dbReference type="Proteomes" id="UP000256970">
    <property type="component" value="Unassembled WGS sequence"/>
</dbReference>
<reference evidence="10 11" key="1">
    <citation type="submission" date="2016-10" db="EMBL/GenBank/DDBJ databases">
        <authorList>
            <person name="Cai Z."/>
        </authorList>
    </citation>
    <scope>NUCLEOTIDE SEQUENCE [LARGE SCALE GENOMIC DNA]</scope>
</reference>
<dbReference type="Pfam" id="PF09340">
    <property type="entry name" value="NuA4"/>
    <property type="match status" value="1"/>
</dbReference>
<accession>A0A383W528</accession>
<keyword evidence="3" id="KW-0156">Chromatin regulator</keyword>
<keyword evidence="4" id="KW-0805">Transcription regulation</keyword>
<dbReference type="GO" id="GO:0006325">
    <property type="term" value="P:chromatin organization"/>
    <property type="evidence" value="ECO:0007669"/>
    <property type="project" value="UniProtKB-KW"/>
</dbReference>
<organism evidence="10 11">
    <name type="scientific">Tetradesmus obliquus</name>
    <name type="common">Green alga</name>
    <name type="synonym">Acutodesmus obliquus</name>
    <dbReference type="NCBI Taxonomy" id="3088"/>
    <lineage>
        <taxon>Eukaryota</taxon>
        <taxon>Viridiplantae</taxon>
        <taxon>Chlorophyta</taxon>
        <taxon>core chlorophytes</taxon>
        <taxon>Chlorophyceae</taxon>
        <taxon>CS clade</taxon>
        <taxon>Sphaeropleales</taxon>
        <taxon>Scenedesmaceae</taxon>
        <taxon>Tetradesmus</taxon>
    </lineage>
</organism>
<gene>
    <name evidence="10" type="ORF">BQ4739_LOCUS12892</name>
</gene>
<keyword evidence="11" id="KW-1185">Reference proteome</keyword>
<dbReference type="OrthoDB" id="440324at2759"/>
<protein>
    <recommendedName>
        <fullName evidence="12">Chromatin modification-related protein MEAF6</fullName>
    </recommendedName>
</protein>
<dbReference type="GO" id="GO:0005634">
    <property type="term" value="C:nucleus"/>
    <property type="evidence" value="ECO:0007669"/>
    <property type="project" value="UniProtKB-SubCell"/>
</dbReference>
<feature type="region of interest" description="Disordered" evidence="9">
    <location>
        <begin position="96"/>
        <end position="124"/>
    </location>
</feature>
<comment type="similarity">
    <text evidence="2">Belongs to the EAF6 family.</text>
</comment>
<dbReference type="GO" id="GO:0000123">
    <property type="term" value="C:histone acetyltransferase complex"/>
    <property type="evidence" value="ECO:0007669"/>
    <property type="project" value="InterPro"/>
</dbReference>
<dbReference type="STRING" id="3088.A0A383W528"/>
<evidence type="ECO:0000313" key="10">
    <source>
        <dbReference type="EMBL" id="SZX72745.1"/>
    </source>
</evidence>
<evidence type="ECO:0008006" key="12">
    <source>
        <dbReference type="Google" id="ProtNLM"/>
    </source>
</evidence>
<evidence type="ECO:0000256" key="2">
    <source>
        <dbReference type="ARBA" id="ARBA00010916"/>
    </source>
</evidence>
<feature type="region of interest" description="Disordered" evidence="9">
    <location>
        <begin position="1"/>
        <end position="40"/>
    </location>
</feature>
<dbReference type="AlphaFoldDB" id="A0A383W528"/>
<keyword evidence="5 8" id="KW-0175">Coiled coil</keyword>
<feature type="compositionally biased region" description="Low complexity" evidence="9">
    <location>
        <begin position="17"/>
        <end position="39"/>
    </location>
</feature>
<comment type="subcellular location">
    <subcellularLocation>
        <location evidence="1">Nucleus</location>
    </subcellularLocation>
</comment>
<evidence type="ECO:0000256" key="8">
    <source>
        <dbReference type="SAM" id="Coils"/>
    </source>
</evidence>
<dbReference type="InterPro" id="IPR015418">
    <property type="entry name" value="Eaf6"/>
</dbReference>
<evidence type="ECO:0000256" key="5">
    <source>
        <dbReference type="ARBA" id="ARBA00023054"/>
    </source>
</evidence>
<keyword evidence="7" id="KW-0539">Nucleus</keyword>
<name>A0A383W528_TETOB</name>
<sequence>MAPRKGTVPHNKGKGKAAAQQASAAAAEAVQPQAALPQAGPEVSLTALQQLEEKRRRLCSQLKDVERQIFDLETKYLEGCNPNANALKGYEGLRSQVGAKPSKAPPVDPADRIFSGSSSSTAAR</sequence>
<evidence type="ECO:0000256" key="7">
    <source>
        <dbReference type="ARBA" id="ARBA00023242"/>
    </source>
</evidence>